<name>A0A219AR25_METCM</name>
<evidence type="ECO:0000313" key="2">
    <source>
        <dbReference type="EMBL" id="OWT42625.1"/>
    </source>
</evidence>
<dbReference type="AlphaFoldDB" id="A0A219AR25"/>
<dbReference type="KEGG" id="pchm:VFPPC_18237"/>
<protein>
    <submittedName>
        <fullName evidence="2">Uncharacterized protein</fullName>
    </submittedName>
</protein>
<accession>A0A219AR25</accession>
<dbReference type="RefSeq" id="XP_022285113.1">
    <property type="nucleotide sequence ID" value="XM_022429880.1"/>
</dbReference>
<organism evidence="2 3">
    <name type="scientific">Pochonia chlamydosporia 170</name>
    <dbReference type="NCBI Taxonomy" id="1380566"/>
    <lineage>
        <taxon>Eukaryota</taxon>
        <taxon>Fungi</taxon>
        <taxon>Dikarya</taxon>
        <taxon>Ascomycota</taxon>
        <taxon>Pezizomycotina</taxon>
        <taxon>Sordariomycetes</taxon>
        <taxon>Hypocreomycetidae</taxon>
        <taxon>Hypocreales</taxon>
        <taxon>Clavicipitaceae</taxon>
        <taxon>Pochonia</taxon>
    </lineage>
</organism>
<evidence type="ECO:0000313" key="3">
    <source>
        <dbReference type="Proteomes" id="UP000078397"/>
    </source>
</evidence>
<sequence>MASALAISPNLFTWPVRALLVLANIPHFAWEPPALFLLSCEMPRDGPLSLPFASSGSTERGAAWCVCRMSSGCPTRSLAQPNDSLIQDEFHRNRGRHPSEKAARDTTLRIRWVGGNVLGLIQLVAVGSS</sequence>
<keyword evidence="3" id="KW-1185">Reference proteome</keyword>
<keyword evidence="1" id="KW-0732">Signal</keyword>
<dbReference type="GeneID" id="33937076"/>
<dbReference type="EMBL" id="LSBJ02000009">
    <property type="protein sequence ID" value="OWT42625.1"/>
    <property type="molecule type" value="Genomic_DNA"/>
</dbReference>
<comment type="caution">
    <text evidence="2">The sequence shown here is derived from an EMBL/GenBank/DDBJ whole genome shotgun (WGS) entry which is preliminary data.</text>
</comment>
<feature type="chain" id="PRO_5013279146" evidence="1">
    <location>
        <begin position="19"/>
        <end position="129"/>
    </location>
</feature>
<gene>
    <name evidence="2" type="ORF">VFPPC_18237</name>
</gene>
<evidence type="ECO:0000256" key="1">
    <source>
        <dbReference type="SAM" id="SignalP"/>
    </source>
</evidence>
<proteinExistence type="predicted"/>
<dbReference type="Proteomes" id="UP000078397">
    <property type="component" value="Unassembled WGS sequence"/>
</dbReference>
<feature type="signal peptide" evidence="1">
    <location>
        <begin position="1"/>
        <end position="18"/>
    </location>
</feature>
<reference evidence="2 3" key="1">
    <citation type="journal article" date="2016" name="PLoS Pathog.">
        <title>Biosynthesis of antibiotic leucinostatins in bio-control fungus Purpureocillium lilacinum and their inhibition on phytophthora revealed by genome mining.</title>
        <authorList>
            <person name="Wang G."/>
            <person name="Liu Z."/>
            <person name="Lin R."/>
            <person name="Li E."/>
            <person name="Mao Z."/>
            <person name="Ling J."/>
            <person name="Yang Y."/>
            <person name="Yin W.B."/>
            <person name="Xie B."/>
        </authorList>
    </citation>
    <scope>NUCLEOTIDE SEQUENCE [LARGE SCALE GENOMIC DNA]</scope>
    <source>
        <strain evidence="2">170</strain>
    </source>
</reference>